<proteinExistence type="predicted"/>
<feature type="signal peptide" evidence="3">
    <location>
        <begin position="1"/>
        <end position="24"/>
    </location>
</feature>
<feature type="chain" id="PRO_5017219049" description="VPLPA-CTERM sorting domain-containing protein" evidence="3">
    <location>
        <begin position="25"/>
        <end position="292"/>
    </location>
</feature>
<keyword evidence="3" id="KW-0732">Signal</keyword>
<reference evidence="4 5" key="1">
    <citation type="submission" date="2018-09" db="EMBL/GenBank/DDBJ databases">
        <title>Roseovarius spongiae sp. nov., isolated from a marine sponge.</title>
        <authorList>
            <person name="Zhuang L."/>
            <person name="Luo L."/>
        </authorList>
    </citation>
    <scope>NUCLEOTIDE SEQUENCE [LARGE SCALE GENOMIC DNA]</scope>
    <source>
        <strain evidence="4 5">HN-E21</strain>
    </source>
</reference>
<gene>
    <name evidence="4" type="ORF">D6850_08805</name>
</gene>
<name>A0A3A8ATP1_9RHOB</name>
<evidence type="ECO:0000256" key="1">
    <source>
        <dbReference type="SAM" id="MobiDB-lite"/>
    </source>
</evidence>
<keyword evidence="2" id="KW-0812">Transmembrane</keyword>
<evidence type="ECO:0000313" key="4">
    <source>
        <dbReference type="EMBL" id="RKF14954.1"/>
    </source>
</evidence>
<comment type="caution">
    <text evidence="4">The sequence shown here is derived from an EMBL/GenBank/DDBJ whole genome shotgun (WGS) entry which is preliminary data.</text>
</comment>
<feature type="region of interest" description="Disordered" evidence="1">
    <location>
        <begin position="40"/>
        <end position="63"/>
    </location>
</feature>
<evidence type="ECO:0000313" key="5">
    <source>
        <dbReference type="Proteomes" id="UP000281128"/>
    </source>
</evidence>
<accession>A0A3A8ATP1</accession>
<feature type="transmembrane region" description="Helical" evidence="2">
    <location>
        <begin position="264"/>
        <end position="284"/>
    </location>
</feature>
<evidence type="ECO:0008006" key="6">
    <source>
        <dbReference type="Google" id="ProtNLM"/>
    </source>
</evidence>
<protein>
    <recommendedName>
        <fullName evidence="6">VPLPA-CTERM sorting domain-containing protein</fullName>
    </recommendedName>
</protein>
<keyword evidence="2" id="KW-1133">Transmembrane helix</keyword>
<organism evidence="4 5">
    <name type="scientific">Roseovarius spongiae</name>
    <dbReference type="NCBI Taxonomy" id="2320272"/>
    <lineage>
        <taxon>Bacteria</taxon>
        <taxon>Pseudomonadati</taxon>
        <taxon>Pseudomonadota</taxon>
        <taxon>Alphaproteobacteria</taxon>
        <taxon>Rhodobacterales</taxon>
        <taxon>Roseobacteraceae</taxon>
        <taxon>Roseovarius</taxon>
    </lineage>
</organism>
<keyword evidence="5" id="KW-1185">Reference proteome</keyword>
<dbReference type="EMBL" id="RAPE01000002">
    <property type="protein sequence ID" value="RKF14954.1"/>
    <property type="molecule type" value="Genomic_DNA"/>
</dbReference>
<sequence>MSRVDRKFVIAIAGIIGLAAPASAAGYYVEDRITSNNPFALLGGQEADGPTSKSTRHDEGATSMKTGADLAKGLLEGHLHSEGEDAIRGLSSEFGDRVTIIGGAGTNVTFNFHVEAAINAVVDVLGKTPALMTGLTRFAVFDPSQGATSANWTSLAFPFFGTDRSLGSDKSNFGYHGAEFAVPISDSLFETLSVTLPVLSDNQSFDLFAGLSTSLLAGDNPLDVDITFSSLASLGLADGVTISSASGVFLTQGPNAAPQAMAPVPLPASGLLFLGALGLLGWGLRRKTVRVR</sequence>
<keyword evidence="2" id="KW-0472">Membrane</keyword>
<dbReference type="AlphaFoldDB" id="A0A3A8ATP1"/>
<dbReference type="Proteomes" id="UP000281128">
    <property type="component" value="Unassembled WGS sequence"/>
</dbReference>
<evidence type="ECO:0000256" key="2">
    <source>
        <dbReference type="SAM" id="Phobius"/>
    </source>
</evidence>
<evidence type="ECO:0000256" key="3">
    <source>
        <dbReference type="SAM" id="SignalP"/>
    </source>
</evidence>